<dbReference type="AlphaFoldDB" id="A0A085WJY3"/>
<evidence type="ECO:0000313" key="1">
    <source>
        <dbReference type="EMBL" id="KFE67996.1"/>
    </source>
</evidence>
<comment type="caution">
    <text evidence="1">The sequence shown here is derived from an EMBL/GenBank/DDBJ whole genome shotgun (WGS) entry which is preliminary data.</text>
</comment>
<organism evidence="1 2">
    <name type="scientific">Hyalangium minutum</name>
    <dbReference type="NCBI Taxonomy" id="394096"/>
    <lineage>
        <taxon>Bacteria</taxon>
        <taxon>Pseudomonadati</taxon>
        <taxon>Myxococcota</taxon>
        <taxon>Myxococcia</taxon>
        <taxon>Myxococcales</taxon>
        <taxon>Cystobacterineae</taxon>
        <taxon>Archangiaceae</taxon>
        <taxon>Hyalangium</taxon>
    </lineage>
</organism>
<dbReference type="Proteomes" id="UP000028725">
    <property type="component" value="Unassembled WGS sequence"/>
</dbReference>
<dbReference type="EMBL" id="JMCB01000006">
    <property type="protein sequence ID" value="KFE67996.1"/>
    <property type="molecule type" value="Genomic_DNA"/>
</dbReference>
<dbReference type="STRING" id="394096.DB31_7233"/>
<name>A0A085WJY3_9BACT</name>
<proteinExistence type="predicted"/>
<sequence>MAVLPLLVTGMVLASSPAVRYSSQLRVESFLRSSSLTEAQDRSVIEDLVITPRGQAILYTNRMELKAILEPQLLLRRTFTQPTLEVLTFLFLRGEYQVSRGFKVWAMEATTYGAFPFENFRVPATSPPEQQRVLDASKYVYSENMVGFDILGIRRTYIGFMGGLVINGLLDPPKELRPFGDRVTPSQVGPEFRLYAFHSLTRRLTLGTEMWGRDVHFSTGGRLSLLQASPLVEYQFHPLIRGRLAMGVAVGEHRLQRYSFPLAYEDILSPIRYSFPVAYESILHPIGEVSLTTPVPVGYHWPVKAKLAARYVPFVDVFSTLNYPRFEQSFGFEWVGRRKAQINLDIAAAQSATGGIHANDGEERLAFKVQWPLTRSAAVVASGRLLRLREFVIDPNPIYKWFMGVGLVIRQENGRL</sequence>
<accession>A0A085WJY3</accession>
<dbReference type="RefSeq" id="WP_240486725.1">
    <property type="nucleotide sequence ID" value="NZ_JMCB01000006.1"/>
</dbReference>
<evidence type="ECO:0000313" key="2">
    <source>
        <dbReference type="Proteomes" id="UP000028725"/>
    </source>
</evidence>
<gene>
    <name evidence="1" type="ORF">DB31_7233</name>
</gene>
<keyword evidence="2" id="KW-1185">Reference proteome</keyword>
<protein>
    <submittedName>
        <fullName evidence="1">Uncharacterized protein</fullName>
    </submittedName>
</protein>
<reference evidence="1 2" key="1">
    <citation type="submission" date="2014-04" db="EMBL/GenBank/DDBJ databases">
        <title>Genome assembly of Hyalangium minutum DSM 14724.</title>
        <authorList>
            <person name="Sharma G."/>
            <person name="Subramanian S."/>
        </authorList>
    </citation>
    <scope>NUCLEOTIDE SEQUENCE [LARGE SCALE GENOMIC DNA]</scope>
    <source>
        <strain evidence="1 2">DSM 14724</strain>
    </source>
</reference>